<proteinExistence type="predicted"/>
<keyword evidence="2" id="KW-1185">Reference proteome</keyword>
<dbReference type="RefSeq" id="WP_129333447.1">
    <property type="nucleotide sequence ID" value="NZ_SDVB01000253.1"/>
</dbReference>
<reference evidence="1 2" key="1">
    <citation type="submission" date="2019-01" db="EMBL/GenBank/DDBJ databases">
        <authorList>
            <person name="Deng T."/>
        </authorList>
    </citation>
    <scope>NUCLEOTIDE SEQUENCE [LARGE SCALE GENOMIC DNA]</scope>
    <source>
        <strain evidence="1 2">F8825</strain>
    </source>
</reference>
<gene>
    <name evidence="1" type="ORF">EUU22_18435</name>
</gene>
<name>A0A4Q2SVH6_9HYPH</name>
<evidence type="ECO:0000313" key="2">
    <source>
        <dbReference type="Proteomes" id="UP000291088"/>
    </source>
</evidence>
<sequence>MGWIEWTGGAMPVDGDTEVVIMTEAGRIVEGKASDFEWELSGSRHDIIGYRLQADDDRSEA</sequence>
<dbReference type="AlphaFoldDB" id="A0A4Q2SVH6"/>
<evidence type="ECO:0000313" key="1">
    <source>
        <dbReference type="EMBL" id="RYC10055.1"/>
    </source>
</evidence>
<dbReference type="Proteomes" id="UP000291088">
    <property type="component" value="Unassembled WGS sequence"/>
</dbReference>
<protein>
    <submittedName>
        <fullName evidence="1">Uncharacterized protein</fullName>
    </submittedName>
</protein>
<organism evidence="1 2">
    <name type="scientific">Ciceribacter ferrooxidans</name>
    <dbReference type="NCBI Taxonomy" id="2509717"/>
    <lineage>
        <taxon>Bacteria</taxon>
        <taxon>Pseudomonadati</taxon>
        <taxon>Pseudomonadota</taxon>
        <taxon>Alphaproteobacteria</taxon>
        <taxon>Hyphomicrobiales</taxon>
        <taxon>Rhizobiaceae</taxon>
        <taxon>Ciceribacter</taxon>
    </lineage>
</organism>
<comment type="caution">
    <text evidence="1">The sequence shown here is derived from an EMBL/GenBank/DDBJ whole genome shotgun (WGS) entry which is preliminary data.</text>
</comment>
<dbReference type="EMBL" id="SDVB01000253">
    <property type="protein sequence ID" value="RYC10055.1"/>
    <property type="molecule type" value="Genomic_DNA"/>
</dbReference>
<accession>A0A4Q2SVH6</accession>